<dbReference type="Gene3D" id="3.40.50.11190">
    <property type="match status" value="1"/>
</dbReference>
<dbReference type="Proteomes" id="UP000076661">
    <property type="component" value="Unassembled WGS sequence"/>
</dbReference>
<dbReference type="PATRIC" id="fig|1365257.3.peg.245"/>
<reference evidence="1 2" key="1">
    <citation type="submission" date="2013-07" db="EMBL/GenBank/DDBJ databases">
        <title>Comparative Genomic and Metabolomic Analysis of Twelve Strains of Pseudoalteromonas luteoviolacea.</title>
        <authorList>
            <person name="Vynne N.G."/>
            <person name="Mansson M."/>
            <person name="Gram L."/>
        </authorList>
    </citation>
    <scope>NUCLEOTIDE SEQUENCE [LARGE SCALE GENOMIC DNA]</scope>
    <source>
        <strain evidence="1 2">S4060-1</strain>
    </source>
</reference>
<protein>
    <recommendedName>
        <fullName evidence="3">Pseudaminic acid biosynthesis protein PseG</fullName>
    </recommendedName>
</protein>
<proteinExistence type="predicted"/>
<name>A0A167PGI3_9GAMM</name>
<accession>A0A167PGI3</accession>
<comment type="caution">
    <text evidence="1">The sequence shown here is derived from an EMBL/GenBank/DDBJ whole genome shotgun (WGS) entry which is preliminary data.</text>
</comment>
<dbReference type="EMBL" id="AUXX01000001">
    <property type="protein sequence ID" value="KZN70548.1"/>
    <property type="molecule type" value="Genomic_DNA"/>
</dbReference>
<dbReference type="Gene3D" id="3.40.50.2000">
    <property type="entry name" value="Glycogen Phosphorylase B"/>
    <property type="match status" value="1"/>
</dbReference>
<organism evidence="1 2">
    <name type="scientific">Pseudoalteromonas luteoviolacea S4060-1</name>
    <dbReference type="NCBI Taxonomy" id="1365257"/>
    <lineage>
        <taxon>Bacteria</taxon>
        <taxon>Pseudomonadati</taxon>
        <taxon>Pseudomonadota</taxon>
        <taxon>Gammaproteobacteria</taxon>
        <taxon>Alteromonadales</taxon>
        <taxon>Pseudoalteromonadaceae</taxon>
        <taxon>Pseudoalteromonas</taxon>
    </lineage>
</organism>
<evidence type="ECO:0000313" key="1">
    <source>
        <dbReference type="EMBL" id="KZN70548.1"/>
    </source>
</evidence>
<sequence>MIVFRVDTRCGLGHFMRMKWLACELEKQDQKTLFLVDDCEIPRAFARPLQAELVTVPRFSDSEQDATWCKKYLSSLEDTIKWVVVDGYELDSLWESIVLELDIKLFSVDDLERKHLGDGVLDMKWLGAETESRYQHLIDAKAHRLLGPQYAILAPEYVSAAQQQNTLKRENNITFALGGGGNWHLIEAVIKQLCAQALQIQLVFGPKATGTENLLLLSEQNENLKILNAPSSLAKCYGQTGLFVGALGTSLYELAATKTPSLTFSLAQNQENRTEDLEALGHYFHISDLLSLPVEKVVRLITTLYKHRAEIEALRQTPKVQVDGRGAKRVADYLLNNKSDLLVNEMGTSGVLGEVVTEISSSISVRQICNEDVNSYLNARNRDENMWRMTVTDKISKVDHYNWWFNNARQSYVLEHNGKALIYVWHQICEHEGQDYLYGGWFAACDDVNFAHAQIVLDWQLNYCAKLYPDGIWLAVINKDNRFVNLLNQKEGFTGLIEGSKEYALTQRIFAQADASAFNFVGKFPK</sequence>
<dbReference type="RefSeq" id="WP_063379641.1">
    <property type="nucleotide sequence ID" value="NZ_AUXX01000001.1"/>
</dbReference>
<gene>
    <name evidence="1" type="ORF">N478_01170</name>
</gene>
<dbReference type="AlphaFoldDB" id="A0A167PGI3"/>
<evidence type="ECO:0000313" key="2">
    <source>
        <dbReference type="Proteomes" id="UP000076661"/>
    </source>
</evidence>
<evidence type="ECO:0008006" key="3">
    <source>
        <dbReference type="Google" id="ProtNLM"/>
    </source>
</evidence>
<dbReference type="SUPFAM" id="SSF53756">
    <property type="entry name" value="UDP-Glycosyltransferase/glycogen phosphorylase"/>
    <property type="match status" value="1"/>
</dbReference>